<dbReference type="EMBL" id="JADJMS010000006">
    <property type="protein sequence ID" value="MBK7414053.1"/>
    <property type="molecule type" value="Genomic_DNA"/>
</dbReference>
<sequence length="97" mass="10951">MRAGEGQRLVEIFAEEPGVLSISHHHARGVGGRRIRDNQLYFDEKDVLILLVETEFVDEVFSALFHEAGLNQPGAGMIFMEKVLRGHPMMPFEGADW</sequence>
<dbReference type="Proteomes" id="UP000739411">
    <property type="component" value="Unassembled WGS sequence"/>
</dbReference>
<evidence type="ECO:0000313" key="1">
    <source>
        <dbReference type="EMBL" id="MBK7414053.1"/>
    </source>
</evidence>
<gene>
    <name evidence="1" type="ORF">IPJ38_01980</name>
</gene>
<organism evidence="1 2">
    <name type="scientific">Candidatus Dechloromonas phosphorivorans</name>
    <dbReference type="NCBI Taxonomy" id="2899244"/>
    <lineage>
        <taxon>Bacteria</taxon>
        <taxon>Pseudomonadati</taxon>
        <taxon>Pseudomonadota</taxon>
        <taxon>Betaproteobacteria</taxon>
        <taxon>Rhodocyclales</taxon>
        <taxon>Azonexaceae</taxon>
        <taxon>Dechloromonas</taxon>
    </lineage>
</organism>
<proteinExistence type="predicted"/>
<reference evidence="1 2" key="1">
    <citation type="submission" date="2020-10" db="EMBL/GenBank/DDBJ databases">
        <title>Connecting structure to function with the recovery of over 1000 high-quality activated sludge metagenome-assembled genomes encoding full-length rRNA genes using long-read sequencing.</title>
        <authorList>
            <person name="Singleton C.M."/>
            <person name="Petriglieri F."/>
            <person name="Kristensen J.M."/>
            <person name="Kirkegaard R.H."/>
            <person name="Michaelsen T.Y."/>
            <person name="Andersen M.H."/>
            <person name="Karst S.M."/>
            <person name="Dueholm M.S."/>
            <person name="Nielsen P.H."/>
            <person name="Albertsen M."/>
        </authorList>
    </citation>
    <scope>NUCLEOTIDE SEQUENCE [LARGE SCALE GENOMIC DNA]</scope>
    <source>
        <strain evidence="1">EsbW_18-Q3-R4-48_BATAC.463</strain>
    </source>
</reference>
<evidence type="ECO:0008006" key="3">
    <source>
        <dbReference type="Google" id="ProtNLM"/>
    </source>
</evidence>
<evidence type="ECO:0000313" key="2">
    <source>
        <dbReference type="Proteomes" id="UP000739411"/>
    </source>
</evidence>
<comment type="caution">
    <text evidence="1">The sequence shown here is derived from an EMBL/GenBank/DDBJ whole genome shotgun (WGS) entry which is preliminary data.</text>
</comment>
<protein>
    <recommendedName>
        <fullName evidence="3">Nitrogen regulatory protein P-II</fullName>
    </recommendedName>
</protein>
<dbReference type="SUPFAM" id="SSF54913">
    <property type="entry name" value="GlnB-like"/>
    <property type="match status" value="1"/>
</dbReference>
<accession>A0A935JUL0</accession>
<dbReference type="AlphaFoldDB" id="A0A935JUL0"/>
<dbReference type="InterPro" id="IPR011322">
    <property type="entry name" value="N-reg_PII-like_a/b"/>
</dbReference>
<name>A0A935JUL0_9RHOO</name>